<keyword evidence="1" id="KW-0413">Isomerase</keyword>
<accession>A0ACB7ULV3</accession>
<dbReference type="EMBL" id="CM037025">
    <property type="protein sequence ID" value="KAH7661467.1"/>
    <property type="molecule type" value="Genomic_DNA"/>
</dbReference>
<proteinExistence type="predicted"/>
<dbReference type="Proteomes" id="UP000827976">
    <property type="component" value="Chromosome 15"/>
</dbReference>
<reference evidence="2" key="1">
    <citation type="journal article" date="2022" name="Nat. Commun.">
        <title>Chromosome evolution and the genetic basis of agronomically important traits in greater yam.</title>
        <authorList>
            <person name="Bredeson J.V."/>
            <person name="Lyons J.B."/>
            <person name="Oniyinde I.O."/>
            <person name="Okereke N.R."/>
            <person name="Kolade O."/>
            <person name="Nnabue I."/>
            <person name="Nwadili C.O."/>
            <person name="Hribova E."/>
            <person name="Parker M."/>
            <person name="Nwogha J."/>
            <person name="Shu S."/>
            <person name="Carlson J."/>
            <person name="Kariba R."/>
            <person name="Muthemba S."/>
            <person name="Knop K."/>
            <person name="Barton G.J."/>
            <person name="Sherwood A.V."/>
            <person name="Lopez-Montes A."/>
            <person name="Asiedu R."/>
            <person name="Jamnadass R."/>
            <person name="Muchugi A."/>
            <person name="Goodstein D."/>
            <person name="Egesi C.N."/>
            <person name="Featherston J."/>
            <person name="Asfaw A."/>
            <person name="Simpson G.G."/>
            <person name="Dolezel J."/>
            <person name="Hendre P.S."/>
            <person name="Van Deynze A."/>
            <person name="Kumar P.L."/>
            <person name="Obidiegwu J.E."/>
            <person name="Bhattacharjee R."/>
            <person name="Rokhsar D.S."/>
        </authorList>
    </citation>
    <scope>NUCLEOTIDE SEQUENCE [LARGE SCALE GENOMIC DNA]</scope>
    <source>
        <strain evidence="2">cv. TDa95/00328</strain>
    </source>
</reference>
<gene>
    <name evidence="1" type="ORF">IHE45_15G066300</name>
</gene>
<sequence length="745" mass="83521">MRWSWPLNPRPASSVLLFLRPKPYQIPKPCRCSQAPSMAKSLDEADVGILCYVSSLPGFRGVLKQRYSDFIVNEVDLDGKIIHLTSFDLPPEFSEEKAPEKNPHSSDKDYSGEIEAFRSLSGEVDAESLRDFLEKIVDSEASDVASIILSPDSDKSHRAEVHNFFKRNFKFLVTDTVEEADTKCVRVRFCSGDGGAKNKRGKKRKEPGGSGPKNERPFDSRGSDNWPEHLGKFLRFHLFKENKDTQEALGVIGKMLGVQQRSFGFAGTKDKRSISTQRVTIFKQHAKRLAALNSRLIGIKVGDFCYVKEGLVLGQLMGNRFTITLRGVVAESQDIVKAAADGLSRNGFINYYGLQRFGSGSVPTHMIGAALLKGEWKHAVDLILNPREGERAFVRDARESYKENGDIDMALRQFPRHLVAEKAVVSPLSLSLSQKAVLQCLKKCPGNYLQALKAIPRTLRMMYVHSYQSYLWNHAASERVQRHGIAQVVLGDLVYCKDDTSKKLADIDNANSEDFFDFDNDDIQIEMPETTLSNEQFHLVKVVDSEDLLAGRFNFDDVVLPLPGSKVLYPENDIADVFHEIAKKDGISLTESVHGAKEFSITGMTGDYRRVFQRPVDLVWELLTYTDDNIPLAETDLDVLSKTKPDTAMMNGIISGNSSYLAKKENAEISLDENYAAEDRNKLSTEIDLPCNSDTPSAKTALKLEFTLPSSCYATMAMRELLKASTSVCCLFLWRRHEFLFSLKV</sequence>
<name>A0ACB7ULV3_DIOAL</name>
<evidence type="ECO:0000313" key="1">
    <source>
        <dbReference type="EMBL" id="KAH7661467.1"/>
    </source>
</evidence>
<comment type="caution">
    <text evidence="1">The sequence shown here is derived from an EMBL/GenBank/DDBJ whole genome shotgun (WGS) entry which is preliminary data.</text>
</comment>
<dbReference type="EC" id="5.4.99.27" evidence="1"/>
<evidence type="ECO:0000313" key="2">
    <source>
        <dbReference type="Proteomes" id="UP000827976"/>
    </source>
</evidence>
<protein>
    <submittedName>
        <fullName evidence="1">Pseudouridine synthase TruD protein</fullName>
        <ecNumber evidence="1">5.4.99.27</ecNumber>
    </submittedName>
</protein>
<keyword evidence="2" id="KW-1185">Reference proteome</keyword>
<organism evidence="1 2">
    <name type="scientific">Dioscorea alata</name>
    <name type="common">Purple yam</name>
    <dbReference type="NCBI Taxonomy" id="55571"/>
    <lineage>
        <taxon>Eukaryota</taxon>
        <taxon>Viridiplantae</taxon>
        <taxon>Streptophyta</taxon>
        <taxon>Embryophyta</taxon>
        <taxon>Tracheophyta</taxon>
        <taxon>Spermatophyta</taxon>
        <taxon>Magnoliopsida</taxon>
        <taxon>Liliopsida</taxon>
        <taxon>Dioscoreales</taxon>
        <taxon>Dioscoreaceae</taxon>
        <taxon>Dioscorea</taxon>
    </lineage>
</organism>